<dbReference type="InterPro" id="IPR026961">
    <property type="entry name" value="PGG_dom"/>
</dbReference>
<dbReference type="GO" id="GO:0016020">
    <property type="term" value="C:membrane"/>
    <property type="evidence" value="ECO:0007669"/>
    <property type="project" value="TreeGrafter"/>
</dbReference>
<keyword evidence="4" id="KW-1185">Reference proteome</keyword>
<gene>
    <name evidence="3" type="ORF">GH714_019630</name>
</gene>
<keyword evidence="1" id="KW-0812">Transmembrane</keyword>
<organism evidence="3 4">
    <name type="scientific">Hevea brasiliensis</name>
    <name type="common">Para rubber tree</name>
    <name type="synonym">Siphonia brasiliensis</name>
    <dbReference type="NCBI Taxonomy" id="3981"/>
    <lineage>
        <taxon>Eukaryota</taxon>
        <taxon>Viridiplantae</taxon>
        <taxon>Streptophyta</taxon>
        <taxon>Embryophyta</taxon>
        <taxon>Tracheophyta</taxon>
        <taxon>Spermatophyta</taxon>
        <taxon>Magnoliopsida</taxon>
        <taxon>eudicotyledons</taxon>
        <taxon>Gunneridae</taxon>
        <taxon>Pentapetalae</taxon>
        <taxon>rosids</taxon>
        <taxon>fabids</taxon>
        <taxon>Malpighiales</taxon>
        <taxon>Euphorbiaceae</taxon>
        <taxon>Crotonoideae</taxon>
        <taxon>Micrandreae</taxon>
        <taxon>Hevea</taxon>
    </lineage>
</organism>
<dbReference type="Pfam" id="PF13962">
    <property type="entry name" value="PGG"/>
    <property type="match status" value="1"/>
</dbReference>
<dbReference type="Proteomes" id="UP000467840">
    <property type="component" value="Chromosome 2"/>
</dbReference>
<evidence type="ECO:0000256" key="1">
    <source>
        <dbReference type="SAM" id="Phobius"/>
    </source>
</evidence>
<keyword evidence="1" id="KW-0472">Membrane</keyword>
<dbReference type="EMBL" id="JAAGAX010000015">
    <property type="protein sequence ID" value="KAF2291075.1"/>
    <property type="molecule type" value="Genomic_DNA"/>
</dbReference>
<dbReference type="PANTHER" id="PTHR24177:SF331">
    <property type="entry name" value="PGG DOMAIN-CONTAINING PROTEIN"/>
    <property type="match status" value="1"/>
</dbReference>
<evidence type="ECO:0000313" key="3">
    <source>
        <dbReference type="EMBL" id="KAF2291075.1"/>
    </source>
</evidence>
<sequence>MGIVEIVRETIEEYPEVIDQLNDKAQNILHVAVLHRRKEIFHKLRGYMGEVQWKRMAEAFTVNGYTLLHLVASTEFYTEGTRPGPALQLQEELMWFERVKRIVPSHYVMHLVHYRGELTAKGATYRGKKDAEDLQLTAKEMFKRTHKAQLNEAQEWIKETSQACFTVAALVVAVVFAAVFTIPGGLNDKGSPVFRDSPYFLLFTIMDVISLVFSLATILAFLSIHTYPLEFDDFRRSIPHKLVLGFTLLTLSMISTMLAFGATILLIIRQT</sequence>
<keyword evidence="1" id="KW-1133">Transmembrane helix</keyword>
<dbReference type="PANTHER" id="PTHR24177">
    <property type="entry name" value="CASKIN"/>
    <property type="match status" value="1"/>
</dbReference>
<feature type="domain" description="PGG" evidence="2">
    <location>
        <begin position="155"/>
        <end position="265"/>
    </location>
</feature>
<feature type="transmembrane region" description="Helical" evidence="1">
    <location>
        <begin position="165"/>
        <end position="186"/>
    </location>
</feature>
<evidence type="ECO:0000259" key="2">
    <source>
        <dbReference type="Pfam" id="PF13962"/>
    </source>
</evidence>
<comment type="caution">
    <text evidence="3">The sequence shown here is derived from an EMBL/GenBank/DDBJ whole genome shotgun (WGS) entry which is preliminary data.</text>
</comment>
<proteinExistence type="predicted"/>
<evidence type="ECO:0000313" key="4">
    <source>
        <dbReference type="Proteomes" id="UP000467840"/>
    </source>
</evidence>
<feature type="transmembrane region" description="Helical" evidence="1">
    <location>
        <begin position="198"/>
        <end position="222"/>
    </location>
</feature>
<dbReference type="AlphaFoldDB" id="A0A6A6KS61"/>
<name>A0A6A6KS61_HEVBR</name>
<protein>
    <recommendedName>
        <fullName evidence="2">PGG domain-containing protein</fullName>
    </recommendedName>
</protein>
<accession>A0A6A6KS61</accession>
<feature type="transmembrane region" description="Helical" evidence="1">
    <location>
        <begin position="242"/>
        <end position="268"/>
    </location>
</feature>
<reference evidence="3 4" key="1">
    <citation type="journal article" date="2020" name="Mol. Plant">
        <title>The Chromosome-Based Rubber Tree Genome Provides New Insights into Spurge Genome Evolution and Rubber Biosynthesis.</title>
        <authorList>
            <person name="Liu J."/>
            <person name="Shi C."/>
            <person name="Shi C.C."/>
            <person name="Li W."/>
            <person name="Zhang Q.J."/>
            <person name="Zhang Y."/>
            <person name="Li K."/>
            <person name="Lu H.F."/>
            <person name="Shi C."/>
            <person name="Zhu S.T."/>
            <person name="Xiao Z.Y."/>
            <person name="Nan H."/>
            <person name="Yue Y."/>
            <person name="Zhu X.G."/>
            <person name="Wu Y."/>
            <person name="Hong X.N."/>
            <person name="Fan G.Y."/>
            <person name="Tong Y."/>
            <person name="Zhang D."/>
            <person name="Mao C.L."/>
            <person name="Liu Y.L."/>
            <person name="Hao S.J."/>
            <person name="Liu W.Q."/>
            <person name="Lv M.Q."/>
            <person name="Zhang H.B."/>
            <person name="Liu Y."/>
            <person name="Hu-Tang G.R."/>
            <person name="Wang J.P."/>
            <person name="Wang J.H."/>
            <person name="Sun Y.H."/>
            <person name="Ni S.B."/>
            <person name="Chen W.B."/>
            <person name="Zhang X.C."/>
            <person name="Jiao Y.N."/>
            <person name="Eichler E.E."/>
            <person name="Li G.H."/>
            <person name="Liu X."/>
            <person name="Gao L.Z."/>
        </authorList>
    </citation>
    <scope>NUCLEOTIDE SEQUENCE [LARGE SCALE GENOMIC DNA]</scope>
    <source>
        <strain evidence="4">cv. GT1</strain>
        <tissue evidence="3">Leaf</tissue>
    </source>
</reference>